<dbReference type="Proteomes" id="UP000317036">
    <property type="component" value="Unassembled WGS sequence"/>
</dbReference>
<evidence type="ECO:0000259" key="3">
    <source>
        <dbReference type="PROSITE" id="PS50893"/>
    </source>
</evidence>
<sequence>MLTVRNLTKAIDGKTIIERISFEIHSGTITGLVGRNGVGKSTLLRLLAGILDPDQGEVLLDGVNLTQHPLIKMSMYYVPDSISMFNGYTAKELVKLHRHMYEPFDEQAFYAWLDRFQLPANRSLRSFSKGMKALLSIILALSTRAKLILLDEPTNGLDVIVKKQIMQLLIEEVSERQIALLISSHHLQELEKIADVVLMLKDTTIESVLRIDEVKMTFKKVQVAFADMGAIPLGQLADVEVLSQVGRVTTLLLKRNAAQTLELLQRLEPLLLEELPVTIEDLFISTLGGGDRYVS</sequence>
<name>A0A559JVJ9_9BACL</name>
<dbReference type="OrthoDB" id="9804819at2"/>
<accession>A0A559JVJ9</accession>
<dbReference type="SUPFAM" id="SSF52540">
    <property type="entry name" value="P-loop containing nucleoside triphosphate hydrolases"/>
    <property type="match status" value="1"/>
</dbReference>
<evidence type="ECO:0000313" key="5">
    <source>
        <dbReference type="Proteomes" id="UP000317036"/>
    </source>
</evidence>
<feature type="domain" description="ABC transporter" evidence="3">
    <location>
        <begin position="2"/>
        <end position="227"/>
    </location>
</feature>
<keyword evidence="5" id="KW-1185">Reference proteome</keyword>
<proteinExistence type="predicted"/>
<dbReference type="InterPro" id="IPR003439">
    <property type="entry name" value="ABC_transporter-like_ATP-bd"/>
</dbReference>
<dbReference type="Pfam" id="PF00005">
    <property type="entry name" value="ABC_tran"/>
    <property type="match status" value="1"/>
</dbReference>
<dbReference type="RefSeq" id="WP_144854230.1">
    <property type="nucleotide sequence ID" value="NZ_VNJI01000063.1"/>
</dbReference>
<dbReference type="CDD" id="cd03230">
    <property type="entry name" value="ABC_DR_subfamily_A"/>
    <property type="match status" value="1"/>
</dbReference>
<evidence type="ECO:0000256" key="1">
    <source>
        <dbReference type="ARBA" id="ARBA00022741"/>
    </source>
</evidence>
<dbReference type="AlphaFoldDB" id="A0A559JVJ9"/>
<dbReference type="InterPro" id="IPR027417">
    <property type="entry name" value="P-loop_NTPase"/>
</dbReference>
<dbReference type="PANTHER" id="PTHR43158">
    <property type="entry name" value="SKFA PEPTIDE EXPORT ATP-BINDING PROTEIN SKFE"/>
    <property type="match status" value="1"/>
</dbReference>
<dbReference type="PROSITE" id="PS50893">
    <property type="entry name" value="ABC_TRANSPORTER_2"/>
    <property type="match status" value="1"/>
</dbReference>
<dbReference type="PANTHER" id="PTHR43158:SF10">
    <property type="entry name" value="ABC TRANSPORTER ATP-BINDING PROTEIN YTRB"/>
    <property type="match status" value="1"/>
</dbReference>
<organism evidence="4 5">
    <name type="scientific">Paenibacillus cremeus</name>
    <dbReference type="NCBI Taxonomy" id="2163881"/>
    <lineage>
        <taxon>Bacteria</taxon>
        <taxon>Bacillati</taxon>
        <taxon>Bacillota</taxon>
        <taxon>Bacilli</taxon>
        <taxon>Bacillales</taxon>
        <taxon>Paenibacillaceae</taxon>
        <taxon>Paenibacillus</taxon>
    </lineage>
</organism>
<dbReference type="InterPro" id="IPR003593">
    <property type="entry name" value="AAA+_ATPase"/>
</dbReference>
<dbReference type="EMBL" id="VNJI01000063">
    <property type="protein sequence ID" value="TVY03924.1"/>
    <property type="molecule type" value="Genomic_DNA"/>
</dbReference>
<protein>
    <submittedName>
        <fullName evidence="4">ABC transporter ATP-binding protein</fullName>
    </submittedName>
</protein>
<dbReference type="InterPro" id="IPR017871">
    <property type="entry name" value="ABC_transporter-like_CS"/>
</dbReference>
<evidence type="ECO:0000313" key="4">
    <source>
        <dbReference type="EMBL" id="TVY03924.1"/>
    </source>
</evidence>
<dbReference type="SMART" id="SM00382">
    <property type="entry name" value="AAA"/>
    <property type="match status" value="1"/>
</dbReference>
<reference evidence="4 5" key="1">
    <citation type="submission" date="2019-07" db="EMBL/GenBank/DDBJ databases">
        <authorList>
            <person name="Kim J."/>
        </authorList>
    </citation>
    <scope>NUCLEOTIDE SEQUENCE [LARGE SCALE GENOMIC DNA]</scope>
    <source>
        <strain evidence="4 5">JC52</strain>
    </source>
</reference>
<evidence type="ECO:0000256" key="2">
    <source>
        <dbReference type="ARBA" id="ARBA00022840"/>
    </source>
</evidence>
<dbReference type="Gene3D" id="3.40.50.300">
    <property type="entry name" value="P-loop containing nucleotide triphosphate hydrolases"/>
    <property type="match status" value="1"/>
</dbReference>
<gene>
    <name evidence="4" type="ORF">FPZ49_31260</name>
</gene>
<dbReference type="PROSITE" id="PS00211">
    <property type="entry name" value="ABC_TRANSPORTER_1"/>
    <property type="match status" value="1"/>
</dbReference>
<dbReference type="GO" id="GO:0016887">
    <property type="term" value="F:ATP hydrolysis activity"/>
    <property type="evidence" value="ECO:0007669"/>
    <property type="project" value="InterPro"/>
</dbReference>
<keyword evidence="1" id="KW-0547">Nucleotide-binding</keyword>
<comment type="caution">
    <text evidence="4">The sequence shown here is derived from an EMBL/GenBank/DDBJ whole genome shotgun (WGS) entry which is preliminary data.</text>
</comment>
<dbReference type="GO" id="GO:0005524">
    <property type="term" value="F:ATP binding"/>
    <property type="evidence" value="ECO:0007669"/>
    <property type="project" value="UniProtKB-KW"/>
</dbReference>
<keyword evidence="2 4" id="KW-0067">ATP-binding</keyword>